<proteinExistence type="predicted"/>
<feature type="compositionally biased region" description="Low complexity" evidence="1">
    <location>
        <begin position="182"/>
        <end position="196"/>
    </location>
</feature>
<dbReference type="AlphaFoldDB" id="A0A9P1JRL0"/>
<feature type="compositionally biased region" description="Basic and acidic residues" evidence="1">
    <location>
        <begin position="105"/>
        <end position="118"/>
    </location>
</feature>
<dbReference type="KEGG" id="abs:AZOBR_140207"/>
<feature type="compositionally biased region" description="Basic and acidic residues" evidence="1">
    <location>
        <begin position="159"/>
        <end position="175"/>
    </location>
</feature>
<keyword evidence="3" id="KW-1185">Reference proteome</keyword>
<sequence>MRASDAQRLGNPSQSASRRASAGRQFCPARGHHRLLLQPVRDGGPWRHHPDPGGGRQLPAGTDHRTVQALPPPGRRPRLVGRQGGGDHRRTPPQRRAPHRVGAHRPPDRRTAAAAEHRRPGRGGTLHPAGHPGNPGRRAGAQHRPHQPDAPAAARHRADRSGRTADHRPRREAARLRRPVRRTVPAPDPGAQAAGARLGCQDRPEARGGLTDFSILFDIPFRLTYDNASARRSI</sequence>
<protein>
    <submittedName>
        <fullName evidence="2">Uncharacterized protein</fullName>
    </submittedName>
</protein>
<feature type="region of interest" description="Disordered" evidence="1">
    <location>
        <begin position="1"/>
        <end position="203"/>
    </location>
</feature>
<accession>A0A9P1JRL0</accession>
<feature type="compositionally biased region" description="Basic residues" evidence="1">
    <location>
        <begin position="91"/>
        <end position="103"/>
    </location>
</feature>
<organism evidence="2 3">
    <name type="scientific">Azospirillum baldaniorum</name>
    <dbReference type="NCBI Taxonomy" id="1064539"/>
    <lineage>
        <taxon>Bacteria</taxon>
        <taxon>Pseudomonadati</taxon>
        <taxon>Pseudomonadota</taxon>
        <taxon>Alphaproteobacteria</taxon>
        <taxon>Rhodospirillales</taxon>
        <taxon>Azospirillaceae</taxon>
        <taxon>Azospirillum</taxon>
    </lineage>
</organism>
<dbReference type="Proteomes" id="UP000007319">
    <property type="component" value="Chromosome"/>
</dbReference>
<name>A0A9P1JRL0_9PROT</name>
<feature type="compositionally biased region" description="Low complexity" evidence="1">
    <location>
        <begin position="15"/>
        <end position="24"/>
    </location>
</feature>
<evidence type="ECO:0000256" key="1">
    <source>
        <dbReference type="SAM" id="MobiDB-lite"/>
    </source>
</evidence>
<gene>
    <name evidence="2" type="ORF">AZOBR_140207</name>
</gene>
<evidence type="ECO:0000313" key="3">
    <source>
        <dbReference type="Proteomes" id="UP000007319"/>
    </source>
</evidence>
<evidence type="ECO:0000313" key="2">
    <source>
        <dbReference type="EMBL" id="CCC98477.1"/>
    </source>
</evidence>
<dbReference type="EMBL" id="HE577327">
    <property type="protein sequence ID" value="CCC98477.1"/>
    <property type="molecule type" value="Genomic_DNA"/>
</dbReference>
<reference evidence="2 3" key="1">
    <citation type="journal article" date="2011" name="PLoS Genet.">
        <title>Azospirillum genomes reveal transition of bacteria from aquatic to terrestrial environments.</title>
        <authorList>
            <person name="Wisniewski-Dye F."/>
            <person name="Borziak K."/>
            <person name="Khalsa-Moyers G."/>
            <person name="Alexandre G."/>
            <person name="Sukharnikov L.O."/>
            <person name="Wuichet K."/>
            <person name="Hurst G.B."/>
            <person name="McDonald W.H."/>
            <person name="Robertson J.S."/>
            <person name="Barbe V."/>
            <person name="Calteau A."/>
            <person name="Rouy Z."/>
            <person name="Mangenot S."/>
            <person name="Prigent-Combaret C."/>
            <person name="Normand P."/>
            <person name="Boyer M."/>
            <person name="Siguier P."/>
            <person name="Dessaux Y."/>
            <person name="Elmerich C."/>
            <person name="Condemine G."/>
            <person name="Krishnen G."/>
            <person name="Kennedy I."/>
            <person name="Paterson A.H."/>
            <person name="Gonzalez V."/>
            <person name="Mavingui P."/>
            <person name="Zhulin I.B."/>
        </authorList>
    </citation>
    <scope>NUCLEOTIDE SEQUENCE [LARGE SCALE GENOMIC DNA]</scope>
    <source>
        <strain evidence="2 3">Sp245</strain>
    </source>
</reference>